<comment type="caution">
    <text evidence="3">The sequence shown here is derived from an EMBL/GenBank/DDBJ whole genome shotgun (WGS) entry which is preliminary data.</text>
</comment>
<gene>
    <name evidence="3" type="ORF">ACCI49_20015</name>
</gene>
<feature type="transmembrane region" description="Helical" evidence="1">
    <location>
        <begin position="12"/>
        <end position="36"/>
    </location>
</feature>
<feature type="domain" description="Potassium channel" evidence="2">
    <location>
        <begin position="65"/>
        <end position="141"/>
    </location>
</feature>
<protein>
    <submittedName>
        <fullName evidence="3">Ion channel</fullName>
    </submittedName>
</protein>
<dbReference type="Proteomes" id="UP001569428">
    <property type="component" value="Unassembled WGS sequence"/>
</dbReference>
<dbReference type="Pfam" id="PF07885">
    <property type="entry name" value="Ion_trans_2"/>
    <property type="match status" value="1"/>
</dbReference>
<dbReference type="EMBL" id="JBGMEK010000075">
    <property type="protein sequence ID" value="MFA0813191.1"/>
    <property type="molecule type" value="Genomic_DNA"/>
</dbReference>
<evidence type="ECO:0000259" key="2">
    <source>
        <dbReference type="Pfam" id="PF07885"/>
    </source>
</evidence>
<organism evidence="3 4">
    <name type="scientific">Microbulbifer epialgicus</name>
    <dbReference type="NCBI Taxonomy" id="393907"/>
    <lineage>
        <taxon>Bacteria</taxon>
        <taxon>Pseudomonadati</taxon>
        <taxon>Pseudomonadota</taxon>
        <taxon>Gammaproteobacteria</taxon>
        <taxon>Cellvibrionales</taxon>
        <taxon>Microbulbiferaceae</taxon>
        <taxon>Microbulbifer</taxon>
    </lineage>
</organism>
<reference evidence="3 4" key="1">
    <citation type="submission" date="2024-08" db="EMBL/GenBank/DDBJ databases">
        <authorList>
            <person name="Ishaq N."/>
        </authorList>
    </citation>
    <scope>NUCLEOTIDE SEQUENCE [LARGE SCALE GENOMIC DNA]</scope>
    <source>
        <strain evidence="3 4">DSM 18651</strain>
    </source>
</reference>
<feature type="transmembrane region" description="Helical" evidence="1">
    <location>
        <begin position="119"/>
        <end position="141"/>
    </location>
</feature>
<evidence type="ECO:0000313" key="4">
    <source>
        <dbReference type="Proteomes" id="UP001569428"/>
    </source>
</evidence>
<dbReference type="Gene3D" id="1.10.287.70">
    <property type="match status" value="1"/>
</dbReference>
<accession>A0ABV4P4A2</accession>
<name>A0ABV4P4A2_9GAMM</name>
<keyword evidence="4" id="KW-1185">Reference proteome</keyword>
<evidence type="ECO:0000313" key="3">
    <source>
        <dbReference type="EMBL" id="MFA0813191.1"/>
    </source>
</evidence>
<dbReference type="SUPFAM" id="SSF81324">
    <property type="entry name" value="Voltage-gated potassium channels"/>
    <property type="match status" value="1"/>
</dbReference>
<keyword evidence="1" id="KW-0812">Transmembrane</keyword>
<keyword evidence="1" id="KW-1133">Transmembrane helix</keyword>
<keyword evidence="1" id="KW-0472">Membrane</keyword>
<evidence type="ECO:0000256" key="1">
    <source>
        <dbReference type="SAM" id="Phobius"/>
    </source>
</evidence>
<dbReference type="InterPro" id="IPR013099">
    <property type="entry name" value="K_chnl_dom"/>
</dbReference>
<sequence>MNFFMIDGELAFAFVVNSMIVAIVVLIHHEVLNALVHLGRWIPVRHNFAIVLGVFGALLAHVAEIWLFAYGYYFMVNSPYFGTLVGNFNGSLLDCAYFSFTTYTSLGFGDIEPLGHLRFTAGLEALTGLVMITWTASFMFLKMQKFWDI</sequence>
<dbReference type="RefSeq" id="WP_371840967.1">
    <property type="nucleotide sequence ID" value="NZ_JBGMEK010000075.1"/>
</dbReference>
<feature type="transmembrane region" description="Helical" evidence="1">
    <location>
        <begin position="48"/>
        <end position="73"/>
    </location>
</feature>
<proteinExistence type="predicted"/>